<keyword evidence="1" id="KW-0812">Transmembrane</keyword>
<keyword evidence="1" id="KW-1133">Transmembrane helix</keyword>
<proteinExistence type="predicted"/>
<protein>
    <submittedName>
        <fullName evidence="2">Uncharacterized protein</fullName>
    </submittedName>
</protein>
<sequence length="96" mass="10935">MSKISKVLTQVNPINLKFYLYILTIIVGTLPGFIILGVFKSFILTIDYESMGIFSMLYIVFKNLVTIILGSFSMIVYCDMAFPIIMVGFEYILTKI</sequence>
<reference evidence="2" key="1">
    <citation type="submission" date="2015-08" db="UniProtKB">
        <authorList>
            <consortium name="WormBaseParasite"/>
        </authorList>
    </citation>
    <scope>IDENTIFICATION</scope>
</reference>
<evidence type="ECO:0000313" key="2">
    <source>
        <dbReference type="WBParaSite" id="SSTP_0001166600.1"/>
    </source>
</evidence>
<feature type="transmembrane region" description="Helical" evidence="1">
    <location>
        <begin position="18"/>
        <end position="39"/>
    </location>
</feature>
<keyword evidence="1" id="KW-0472">Membrane</keyword>
<dbReference type="AlphaFoldDB" id="A0A0K0EQD7"/>
<accession>A0A0K0EQD7</accession>
<name>A0A0K0EQD7_STRER</name>
<feature type="transmembrane region" description="Helical" evidence="1">
    <location>
        <begin position="51"/>
        <end position="68"/>
    </location>
</feature>
<organism evidence="2">
    <name type="scientific">Strongyloides stercoralis</name>
    <name type="common">Threadworm</name>
    <dbReference type="NCBI Taxonomy" id="6248"/>
    <lineage>
        <taxon>Eukaryota</taxon>
        <taxon>Metazoa</taxon>
        <taxon>Ecdysozoa</taxon>
        <taxon>Nematoda</taxon>
        <taxon>Chromadorea</taxon>
        <taxon>Rhabditida</taxon>
        <taxon>Tylenchina</taxon>
        <taxon>Panagrolaimomorpha</taxon>
        <taxon>Strongyloidoidea</taxon>
        <taxon>Strongyloididae</taxon>
        <taxon>Strongyloides</taxon>
    </lineage>
</organism>
<evidence type="ECO:0000256" key="1">
    <source>
        <dbReference type="SAM" id="Phobius"/>
    </source>
</evidence>
<dbReference type="WBParaSite" id="SSTP_0001166600.1">
    <property type="protein sequence ID" value="SSTP_0001166600.1"/>
    <property type="gene ID" value="SSTP_0001166600"/>
</dbReference>